<evidence type="ECO:0000313" key="2">
    <source>
        <dbReference type="Proteomes" id="UP001152888"/>
    </source>
</evidence>
<dbReference type="AlphaFoldDB" id="A0A9P0L5W6"/>
<dbReference type="Proteomes" id="UP001152888">
    <property type="component" value="Unassembled WGS sequence"/>
</dbReference>
<name>A0A9P0L5W6_ACAOB</name>
<gene>
    <name evidence="1" type="ORF">ACAOBT_LOCUS18338</name>
</gene>
<reference evidence="1" key="1">
    <citation type="submission" date="2022-03" db="EMBL/GenBank/DDBJ databases">
        <authorList>
            <person name="Sayadi A."/>
        </authorList>
    </citation>
    <scope>NUCLEOTIDE SEQUENCE</scope>
</reference>
<protein>
    <submittedName>
        <fullName evidence="1">Uncharacterized protein</fullName>
    </submittedName>
</protein>
<organism evidence="1 2">
    <name type="scientific">Acanthoscelides obtectus</name>
    <name type="common">Bean weevil</name>
    <name type="synonym">Bruchus obtectus</name>
    <dbReference type="NCBI Taxonomy" id="200917"/>
    <lineage>
        <taxon>Eukaryota</taxon>
        <taxon>Metazoa</taxon>
        <taxon>Ecdysozoa</taxon>
        <taxon>Arthropoda</taxon>
        <taxon>Hexapoda</taxon>
        <taxon>Insecta</taxon>
        <taxon>Pterygota</taxon>
        <taxon>Neoptera</taxon>
        <taxon>Endopterygota</taxon>
        <taxon>Coleoptera</taxon>
        <taxon>Polyphaga</taxon>
        <taxon>Cucujiformia</taxon>
        <taxon>Chrysomeloidea</taxon>
        <taxon>Chrysomelidae</taxon>
        <taxon>Bruchinae</taxon>
        <taxon>Bruchini</taxon>
        <taxon>Acanthoscelides</taxon>
    </lineage>
</organism>
<proteinExistence type="predicted"/>
<keyword evidence="2" id="KW-1185">Reference proteome</keyword>
<comment type="caution">
    <text evidence="1">The sequence shown here is derived from an EMBL/GenBank/DDBJ whole genome shotgun (WGS) entry which is preliminary data.</text>
</comment>
<dbReference type="EMBL" id="CAKOFQ010007038">
    <property type="protein sequence ID" value="CAH1988191.1"/>
    <property type="molecule type" value="Genomic_DNA"/>
</dbReference>
<sequence>MIRGKVKDFHLSGRKPVRIIRIFAISKLINFSKSASVNIWTCGDQFGYKDCLYLHSQKCIQTILNKRSV</sequence>
<evidence type="ECO:0000313" key="1">
    <source>
        <dbReference type="EMBL" id="CAH1988191.1"/>
    </source>
</evidence>
<accession>A0A9P0L5W6</accession>